<evidence type="ECO:0000313" key="3">
    <source>
        <dbReference type="Proteomes" id="UP000010880"/>
    </source>
</evidence>
<name>L0K8J7_HALHC</name>
<keyword evidence="3" id="KW-1185">Reference proteome</keyword>
<dbReference type="RefSeq" id="WP_015327328.1">
    <property type="nucleotide sequence ID" value="NC_019978.1"/>
</dbReference>
<dbReference type="STRING" id="748449.Halha_1675"/>
<accession>L0K8J7</accession>
<dbReference type="KEGG" id="hhl:Halha_1675"/>
<evidence type="ECO:0000256" key="1">
    <source>
        <dbReference type="SAM" id="MobiDB-lite"/>
    </source>
</evidence>
<dbReference type="EMBL" id="CP003359">
    <property type="protein sequence ID" value="AGB41612.1"/>
    <property type="molecule type" value="Genomic_DNA"/>
</dbReference>
<proteinExistence type="predicted"/>
<protein>
    <submittedName>
        <fullName evidence="2">Uncharacterized protein</fullName>
    </submittedName>
</protein>
<reference evidence="3" key="1">
    <citation type="submission" date="2012-02" db="EMBL/GenBank/DDBJ databases">
        <title>The complete genome of Halobacteroides halobius DSM 5150.</title>
        <authorList>
            <person name="Lucas S."/>
            <person name="Copeland A."/>
            <person name="Lapidus A."/>
            <person name="Glavina del Rio T."/>
            <person name="Dalin E."/>
            <person name="Tice H."/>
            <person name="Bruce D."/>
            <person name="Goodwin L."/>
            <person name="Pitluck S."/>
            <person name="Peters L."/>
            <person name="Mikhailova N."/>
            <person name="Gu W."/>
            <person name="Kyrpides N."/>
            <person name="Mavromatis K."/>
            <person name="Ivanova N."/>
            <person name="Brettin T."/>
            <person name="Detter J.C."/>
            <person name="Han C."/>
            <person name="Larimer F."/>
            <person name="Land M."/>
            <person name="Hauser L."/>
            <person name="Markowitz V."/>
            <person name="Cheng J.-F."/>
            <person name="Hugenholtz P."/>
            <person name="Woyke T."/>
            <person name="Wu D."/>
            <person name="Tindall B."/>
            <person name="Pomrenke H."/>
            <person name="Brambilla E."/>
            <person name="Klenk H.-P."/>
            <person name="Eisen J.A."/>
        </authorList>
    </citation>
    <scope>NUCLEOTIDE SEQUENCE [LARGE SCALE GENOMIC DNA]</scope>
    <source>
        <strain evidence="3">ATCC 35273 / DSM 5150 / MD-1</strain>
    </source>
</reference>
<sequence>MKNKITKQSPTQVIEDLTHTDENNYKAGAEVAEDVVPGFSNGVDYTPQNDEQAEDVIPGVDMGDYNMPLDDVVTEDDTKEAKAKEEINIAEKMDVDIDVAGYDSVDQDITDEMDDDINTDYNSKQKNE</sequence>
<gene>
    <name evidence="2" type="ordered locus">Halha_1675</name>
</gene>
<dbReference type="HOGENOM" id="CLU_1956537_0_0_9"/>
<dbReference type="AlphaFoldDB" id="L0K8J7"/>
<feature type="region of interest" description="Disordered" evidence="1">
    <location>
        <begin position="106"/>
        <end position="128"/>
    </location>
</feature>
<organism evidence="2 3">
    <name type="scientific">Halobacteroides halobius (strain ATCC 35273 / DSM 5150 / MD-1)</name>
    <dbReference type="NCBI Taxonomy" id="748449"/>
    <lineage>
        <taxon>Bacteria</taxon>
        <taxon>Bacillati</taxon>
        <taxon>Bacillota</taxon>
        <taxon>Clostridia</taxon>
        <taxon>Halanaerobiales</taxon>
        <taxon>Halobacteroidaceae</taxon>
        <taxon>Halobacteroides</taxon>
    </lineage>
</organism>
<feature type="compositionally biased region" description="Acidic residues" evidence="1">
    <location>
        <begin position="106"/>
        <end position="118"/>
    </location>
</feature>
<dbReference type="Proteomes" id="UP000010880">
    <property type="component" value="Chromosome"/>
</dbReference>
<evidence type="ECO:0000313" key="2">
    <source>
        <dbReference type="EMBL" id="AGB41612.1"/>
    </source>
</evidence>